<dbReference type="Gene3D" id="3.90.215.10">
    <property type="entry name" value="Gamma Fibrinogen, chain A, domain 1"/>
    <property type="match status" value="1"/>
</dbReference>
<comment type="caution">
    <text evidence="3">The sequence shown here is derived from an EMBL/GenBank/DDBJ whole genome shotgun (WGS) entry which is preliminary data.</text>
</comment>
<sequence>MVILNLFQTGSFLVNNDCTVMYNCTDGLISLNEGYSCSLQAVCETREETHRCYCSSGYLGNGEECTIIQMGDCLDVFNAGFITDGIYTIKPTNSKEPPFEVFCNMTDGGGWTVFQRRVDGLVDFDRNWTSYKEGFGKPNYEFWLGNDKLYYLTNQGNYQLRIDLGNSVRDHYFAQFQTFRINDESDNYRLSDLGAFDGTAVQFSEGGIALSYHLNTFFSTSDRNNRESPEDCLQEAYGGWWFKGCGKSNLNGDYRYSFQSTKSINWFDLPGSWYKIMYTEMKIRPAV</sequence>
<dbReference type="OrthoDB" id="7972392at2759"/>
<feature type="domain" description="Fibrinogen C-terminal" evidence="2">
    <location>
        <begin position="64"/>
        <end position="287"/>
    </location>
</feature>
<dbReference type="SMART" id="SM00186">
    <property type="entry name" value="FBG"/>
    <property type="match status" value="1"/>
</dbReference>
<evidence type="ECO:0000256" key="1">
    <source>
        <dbReference type="ARBA" id="ARBA00023157"/>
    </source>
</evidence>
<dbReference type="InterPro" id="IPR014716">
    <property type="entry name" value="Fibrinogen_a/b/g_C_1"/>
</dbReference>
<dbReference type="Pfam" id="PF00147">
    <property type="entry name" value="Fibrinogen_C"/>
    <property type="match status" value="1"/>
</dbReference>
<dbReference type="InterPro" id="IPR036056">
    <property type="entry name" value="Fibrinogen-like_C"/>
</dbReference>
<dbReference type="PANTHER" id="PTHR19143">
    <property type="entry name" value="FIBRINOGEN/TENASCIN/ANGIOPOEITIN"/>
    <property type="match status" value="1"/>
</dbReference>
<evidence type="ECO:0000313" key="3">
    <source>
        <dbReference type="EMBL" id="PIK42177.1"/>
    </source>
</evidence>
<dbReference type="CDD" id="cd00087">
    <property type="entry name" value="FReD"/>
    <property type="match status" value="1"/>
</dbReference>
<accession>A0A2G8K2E4</accession>
<dbReference type="AlphaFoldDB" id="A0A2G8K2E4"/>
<dbReference type="InterPro" id="IPR002181">
    <property type="entry name" value="Fibrinogen_a/b/g_C_dom"/>
</dbReference>
<name>A0A2G8K2E4_STIJA</name>
<organism evidence="3 4">
    <name type="scientific">Stichopus japonicus</name>
    <name type="common">Sea cucumber</name>
    <dbReference type="NCBI Taxonomy" id="307972"/>
    <lineage>
        <taxon>Eukaryota</taxon>
        <taxon>Metazoa</taxon>
        <taxon>Echinodermata</taxon>
        <taxon>Eleutherozoa</taxon>
        <taxon>Echinozoa</taxon>
        <taxon>Holothuroidea</taxon>
        <taxon>Aspidochirotacea</taxon>
        <taxon>Aspidochirotida</taxon>
        <taxon>Stichopodidae</taxon>
        <taxon>Apostichopus</taxon>
    </lineage>
</organism>
<dbReference type="PANTHER" id="PTHR19143:SF394">
    <property type="entry name" value="ANGIOPOIETIN-RELATED PROTEIN 3-LIKE"/>
    <property type="match status" value="1"/>
</dbReference>
<dbReference type="EMBL" id="MRZV01000955">
    <property type="protein sequence ID" value="PIK42177.1"/>
    <property type="molecule type" value="Genomic_DNA"/>
</dbReference>
<proteinExistence type="predicted"/>
<dbReference type="GO" id="GO:0005615">
    <property type="term" value="C:extracellular space"/>
    <property type="evidence" value="ECO:0007669"/>
    <property type="project" value="TreeGrafter"/>
</dbReference>
<dbReference type="Proteomes" id="UP000230750">
    <property type="component" value="Unassembled WGS sequence"/>
</dbReference>
<dbReference type="InterPro" id="IPR050373">
    <property type="entry name" value="Fibrinogen_C-term_domain"/>
</dbReference>
<dbReference type="PROSITE" id="PS00514">
    <property type="entry name" value="FIBRINOGEN_C_1"/>
    <property type="match status" value="1"/>
</dbReference>
<dbReference type="SUPFAM" id="SSF56496">
    <property type="entry name" value="Fibrinogen C-terminal domain-like"/>
    <property type="match status" value="1"/>
</dbReference>
<reference evidence="3 4" key="1">
    <citation type="journal article" date="2017" name="PLoS Biol.">
        <title>The sea cucumber genome provides insights into morphological evolution and visceral regeneration.</title>
        <authorList>
            <person name="Zhang X."/>
            <person name="Sun L."/>
            <person name="Yuan J."/>
            <person name="Sun Y."/>
            <person name="Gao Y."/>
            <person name="Zhang L."/>
            <person name="Li S."/>
            <person name="Dai H."/>
            <person name="Hamel J.F."/>
            <person name="Liu C."/>
            <person name="Yu Y."/>
            <person name="Liu S."/>
            <person name="Lin W."/>
            <person name="Guo K."/>
            <person name="Jin S."/>
            <person name="Xu P."/>
            <person name="Storey K.B."/>
            <person name="Huan P."/>
            <person name="Zhang T."/>
            <person name="Zhou Y."/>
            <person name="Zhang J."/>
            <person name="Lin C."/>
            <person name="Li X."/>
            <person name="Xing L."/>
            <person name="Huo D."/>
            <person name="Sun M."/>
            <person name="Wang L."/>
            <person name="Mercier A."/>
            <person name="Li F."/>
            <person name="Yang H."/>
            <person name="Xiang J."/>
        </authorList>
    </citation>
    <scope>NUCLEOTIDE SEQUENCE [LARGE SCALE GENOMIC DNA]</scope>
    <source>
        <strain evidence="3">Shaxun</strain>
        <tissue evidence="3">Muscle</tissue>
    </source>
</reference>
<dbReference type="NCBIfam" id="NF040941">
    <property type="entry name" value="GGGWT_bact"/>
    <property type="match status" value="1"/>
</dbReference>
<protein>
    <submittedName>
        <fullName evidence="3">Fibrinogen-like 1</fullName>
    </submittedName>
</protein>
<keyword evidence="1" id="KW-1015">Disulfide bond</keyword>
<dbReference type="InterPro" id="IPR020837">
    <property type="entry name" value="Fibrinogen_CS"/>
</dbReference>
<gene>
    <name evidence="3" type="ORF">BSL78_20975</name>
</gene>
<dbReference type="PROSITE" id="PS51406">
    <property type="entry name" value="FIBRINOGEN_C_2"/>
    <property type="match status" value="1"/>
</dbReference>
<evidence type="ECO:0000313" key="4">
    <source>
        <dbReference type="Proteomes" id="UP000230750"/>
    </source>
</evidence>
<evidence type="ECO:0000259" key="2">
    <source>
        <dbReference type="PROSITE" id="PS51406"/>
    </source>
</evidence>
<dbReference type="Gene3D" id="2.10.25.10">
    <property type="entry name" value="Laminin"/>
    <property type="match status" value="1"/>
</dbReference>
<keyword evidence="4" id="KW-1185">Reference proteome</keyword>